<dbReference type="PANTHER" id="PTHR24220">
    <property type="entry name" value="IMPORT ATP-BINDING PROTEIN"/>
    <property type="match status" value="1"/>
</dbReference>
<dbReference type="SUPFAM" id="SSF52540">
    <property type="entry name" value="P-loop containing nucleoside triphosphate hydrolases"/>
    <property type="match status" value="1"/>
</dbReference>
<organism evidence="1">
    <name type="scientific">bioreactor metagenome</name>
    <dbReference type="NCBI Taxonomy" id="1076179"/>
    <lineage>
        <taxon>unclassified sequences</taxon>
        <taxon>metagenomes</taxon>
        <taxon>ecological metagenomes</taxon>
    </lineage>
</organism>
<evidence type="ECO:0000313" key="1">
    <source>
        <dbReference type="EMBL" id="MPN52886.1"/>
    </source>
</evidence>
<dbReference type="EMBL" id="VSSQ01119428">
    <property type="protein sequence ID" value="MPN52886.1"/>
    <property type="molecule type" value="Genomic_DNA"/>
</dbReference>
<dbReference type="Gene3D" id="3.40.50.300">
    <property type="entry name" value="P-loop containing nucleotide triphosphate hydrolases"/>
    <property type="match status" value="1"/>
</dbReference>
<dbReference type="GO" id="GO:0005524">
    <property type="term" value="F:ATP binding"/>
    <property type="evidence" value="ECO:0007669"/>
    <property type="project" value="UniProtKB-KW"/>
</dbReference>
<dbReference type="InterPro" id="IPR027417">
    <property type="entry name" value="P-loop_NTPase"/>
</dbReference>
<dbReference type="InterPro" id="IPR015854">
    <property type="entry name" value="ABC_transpr_LolD-like"/>
</dbReference>
<keyword evidence="1" id="KW-0378">Hydrolase</keyword>
<dbReference type="EC" id="3.6.3.-" evidence="1"/>
<keyword evidence="1" id="KW-0547">Nucleotide-binding</keyword>
<proteinExistence type="predicted"/>
<reference evidence="1" key="1">
    <citation type="submission" date="2019-08" db="EMBL/GenBank/DDBJ databases">
        <authorList>
            <person name="Kucharzyk K."/>
            <person name="Murdoch R.W."/>
            <person name="Higgins S."/>
            <person name="Loffler F."/>
        </authorList>
    </citation>
    <scope>NUCLEOTIDE SEQUENCE</scope>
</reference>
<accession>A0A645IPA3</accession>
<protein>
    <submittedName>
        <fullName evidence="1">Macrolide export ATP-binding/permease protein MacB</fullName>
        <ecNumber evidence="1">3.6.3.-</ecNumber>
    </submittedName>
</protein>
<dbReference type="PANTHER" id="PTHR24220:SF86">
    <property type="entry name" value="ABC TRANSPORTER ABCH.1"/>
    <property type="match status" value="1"/>
</dbReference>
<dbReference type="AlphaFoldDB" id="A0A645IPA3"/>
<comment type="caution">
    <text evidence="1">The sequence shown here is derived from an EMBL/GenBank/DDBJ whole genome shotgun (WGS) entry which is preliminary data.</text>
</comment>
<dbReference type="GO" id="GO:0016787">
    <property type="term" value="F:hydrolase activity"/>
    <property type="evidence" value="ECO:0007669"/>
    <property type="project" value="UniProtKB-KW"/>
</dbReference>
<gene>
    <name evidence="1" type="primary">macB_115</name>
    <name evidence="1" type="ORF">SDC9_200549</name>
</gene>
<name>A0A645IPA3_9ZZZZ</name>
<dbReference type="GO" id="GO:0005886">
    <property type="term" value="C:plasma membrane"/>
    <property type="evidence" value="ECO:0007669"/>
    <property type="project" value="TreeGrafter"/>
</dbReference>
<dbReference type="GO" id="GO:0022857">
    <property type="term" value="F:transmembrane transporter activity"/>
    <property type="evidence" value="ECO:0007669"/>
    <property type="project" value="TreeGrafter"/>
</dbReference>
<sequence length="71" mass="7708">MAIARALVGKPRLLLADEPTGALDSTTGKEVMKLFSALNERGHTIVMITHDAHIAQYARRTVHIVDGVLSE</sequence>
<keyword evidence="1" id="KW-0067">ATP-binding</keyword>